<reference evidence="1 2" key="1">
    <citation type="journal article" date="2015" name="Genome Biol. Evol.">
        <title>Phylogenomic analyses indicate that early fungi evolved digesting cell walls of algal ancestors of land plants.</title>
        <authorList>
            <person name="Chang Y."/>
            <person name="Wang S."/>
            <person name="Sekimoto S."/>
            <person name="Aerts A.L."/>
            <person name="Choi C."/>
            <person name="Clum A."/>
            <person name="LaButti K.M."/>
            <person name="Lindquist E.A."/>
            <person name="Yee Ngan C."/>
            <person name="Ohm R.A."/>
            <person name="Salamov A.A."/>
            <person name="Grigoriev I.V."/>
            <person name="Spatafora J.W."/>
            <person name="Berbee M.L."/>
        </authorList>
    </citation>
    <scope>NUCLEOTIDE SEQUENCE [LARGE SCALE GENOMIC DNA]</scope>
    <source>
        <strain evidence="1 2">NRRL 28638</strain>
    </source>
</reference>
<keyword evidence="2" id="KW-1185">Reference proteome</keyword>
<dbReference type="OrthoDB" id="4156902at2759"/>
<gene>
    <name evidence="1" type="ORF">CONCODRAFT_77460</name>
</gene>
<dbReference type="Proteomes" id="UP000070444">
    <property type="component" value="Unassembled WGS sequence"/>
</dbReference>
<evidence type="ECO:0000313" key="1">
    <source>
        <dbReference type="EMBL" id="KXN73268.1"/>
    </source>
</evidence>
<organism evidence="1 2">
    <name type="scientific">Conidiobolus coronatus (strain ATCC 28846 / CBS 209.66 / NRRL 28638)</name>
    <name type="common">Delacroixia coronata</name>
    <dbReference type="NCBI Taxonomy" id="796925"/>
    <lineage>
        <taxon>Eukaryota</taxon>
        <taxon>Fungi</taxon>
        <taxon>Fungi incertae sedis</taxon>
        <taxon>Zoopagomycota</taxon>
        <taxon>Entomophthoromycotina</taxon>
        <taxon>Entomophthoromycetes</taxon>
        <taxon>Entomophthorales</taxon>
        <taxon>Ancylistaceae</taxon>
        <taxon>Conidiobolus</taxon>
    </lineage>
</organism>
<dbReference type="AlphaFoldDB" id="A0A137PE34"/>
<name>A0A137PE34_CONC2</name>
<evidence type="ECO:0000313" key="2">
    <source>
        <dbReference type="Proteomes" id="UP000070444"/>
    </source>
</evidence>
<sequence>MSGKTCSTVNRIYSKALERGFEPNVLPVCLKLEHLQDGPRSGRPVMADQHIQEAVINKAKEVHSERALNLNAISEGLSLDGLKIGKTTIWRILKDSGFKKKKARELFQ</sequence>
<accession>A0A137PE34</accession>
<protein>
    <recommendedName>
        <fullName evidence="3">Transposase Tc1-like domain-containing protein</fullName>
    </recommendedName>
</protein>
<dbReference type="STRING" id="796925.A0A137PE34"/>
<dbReference type="OMA" id="HIQEAVI"/>
<proteinExistence type="predicted"/>
<evidence type="ECO:0008006" key="3">
    <source>
        <dbReference type="Google" id="ProtNLM"/>
    </source>
</evidence>
<dbReference type="EMBL" id="KQ964440">
    <property type="protein sequence ID" value="KXN73268.1"/>
    <property type="molecule type" value="Genomic_DNA"/>
</dbReference>